<evidence type="ECO:0000313" key="3">
    <source>
        <dbReference type="Proteomes" id="UP000185478"/>
    </source>
</evidence>
<name>A0A1L7CF21_9CORY</name>
<dbReference type="InterPro" id="IPR021114">
    <property type="entry name" value="Porin_PorB/PorC"/>
</dbReference>
<evidence type="ECO:0000313" key="2">
    <source>
        <dbReference type="EMBL" id="APT84424.1"/>
    </source>
</evidence>
<keyword evidence="3" id="KW-1185">Reference proteome</keyword>
<keyword evidence="1" id="KW-0732">Signal</keyword>
<dbReference type="Proteomes" id="UP000185478">
    <property type="component" value="Chromosome"/>
</dbReference>
<feature type="signal peptide" evidence="1">
    <location>
        <begin position="1"/>
        <end position="25"/>
    </location>
</feature>
<accession>A0A1L7CF21</accession>
<feature type="chain" id="PRO_5009871664" description="Secreted protein" evidence="1">
    <location>
        <begin position="26"/>
        <end position="141"/>
    </location>
</feature>
<proteinExistence type="predicted"/>
<gene>
    <name evidence="2" type="ORF">CAQU_04350</name>
</gene>
<dbReference type="EMBL" id="CP009245">
    <property type="protein sequence ID" value="APT84424.1"/>
    <property type="molecule type" value="Genomic_DNA"/>
</dbReference>
<dbReference type="RefSeq" id="WP_075725511.1">
    <property type="nucleotide sequence ID" value="NZ_CP009245.1"/>
</dbReference>
<dbReference type="Pfam" id="PF11565">
    <property type="entry name" value="PorB"/>
    <property type="match status" value="1"/>
</dbReference>
<evidence type="ECO:0000256" key="1">
    <source>
        <dbReference type="SAM" id="SignalP"/>
    </source>
</evidence>
<sequence>MIKRVLASAAAAAIATASLATPAHAANEATILGLVIGTNTANALTCDDTKALLEGFGLLDPNDTRESLRTKTATKIAAVAGQLDQSGVVGAKVSTDLAARADECGLVKKDQLSQLSSQMGSSEMSKLGDMAAILGPLLKQQ</sequence>
<organism evidence="2 3">
    <name type="scientific">Corynebacterium aquilae DSM 44791</name>
    <dbReference type="NCBI Taxonomy" id="1431546"/>
    <lineage>
        <taxon>Bacteria</taxon>
        <taxon>Bacillati</taxon>
        <taxon>Actinomycetota</taxon>
        <taxon>Actinomycetes</taxon>
        <taxon>Mycobacteriales</taxon>
        <taxon>Corynebacteriaceae</taxon>
        <taxon>Corynebacterium</taxon>
    </lineage>
</organism>
<dbReference type="AlphaFoldDB" id="A0A1L7CF21"/>
<dbReference type="KEGG" id="caqu:CAQU_04350"/>
<reference evidence="2 3" key="1">
    <citation type="submission" date="2014-08" db="EMBL/GenBank/DDBJ databases">
        <title>Complete genome sequence of Corynebacterium aquilae S-613T(T) (=DSM 44791(T)), isolated from the choana of a healthy golden eagle.</title>
        <authorList>
            <person name="Ruckert C."/>
            <person name="Albersmeier A."/>
            <person name="Winkler A."/>
            <person name="Kalinowski J."/>
        </authorList>
    </citation>
    <scope>NUCLEOTIDE SEQUENCE [LARGE SCALE GENOMIC DNA]</scope>
    <source>
        <strain evidence="2 3">S-613</strain>
    </source>
</reference>
<protein>
    <recommendedName>
        <fullName evidence="4">Secreted protein</fullName>
    </recommendedName>
</protein>
<evidence type="ECO:0008006" key="4">
    <source>
        <dbReference type="Google" id="ProtNLM"/>
    </source>
</evidence>